<evidence type="ECO:0000256" key="4">
    <source>
        <dbReference type="ARBA" id="ARBA00022989"/>
    </source>
</evidence>
<dbReference type="InterPro" id="IPR003838">
    <property type="entry name" value="ABC3_permease_C"/>
</dbReference>
<dbReference type="Proteomes" id="UP000235916">
    <property type="component" value="Unassembled WGS sequence"/>
</dbReference>
<dbReference type="InterPro" id="IPR050250">
    <property type="entry name" value="Macrolide_Exporter_MacB"/>
</dbReference>
<dbReference type="Pfam" id="PF12704">
    <property type="entry name" value="MacB_PCD"/>
    <property type="match status" value="1"/>
</dbReference>
<dbReference type="GO" id="GO:0022857">
    <property type="term" value="F:transmembrane transporter activity"/>
    <property type="evidence" value="ECO:0007669"/>
    <property type="project" value="TreeGrafter"/>
</dbReference>
<dbReference type="GO" id="GO:0005886">
    <property type="term" value="C:plasma membrane"/>
    <property type="evidence" value="ECO:0007669"/>
    <property type="project" value="UniProtKB-SubCell"/>
</dbReference>
<feature type="domain" description="MacB-like periplasmic core" evidence="9">
    <location>
        <begin position="8"/>
        <end position="231"/>
    </location>
</feature>
<dbReference type="EMBL" id="POSP01000003">
    <property type="protein sequence ID" value="PND39776.1"/>
    <property type="molecule type" value="Genomic_DNA"/>
</dbReference>
<comment type="caution">
    <text evidence="10">The sequence shown here is derived from an EMBL/GenBank/DDBJ whole genome shotgun (WGS) entry which is preliminary data.</text>
</comment>
<comment type="similarity">
    <text evidence="6">Belongs to the ABC-4 integral membrane protein family.</text>
</comment>
<evidence type="ECO:0000256" key="5">
    <source>
        <dbReference type="ARBA" id="ARBA00023136"/>
    </source>
</evidence>
<feature type="transmembrane region" description="Helical" evidence="7">
    <location>
        <begin position="313"/>
        <end position="338"/>
    </location>
</feature>
<evidence type="ECO:0000259" key="9">
    <source>
        <dbReference type="Pfam" id="PF12704"/>
    </source>
</evidence>
<sequence>MNANRLRSALTMLGVVIGIASVLLMLSVGDAVRAFIDKELAVLGSNQLIVQNGTPVDGGGVKRRTGEVPALTVADARALAELPSLKGAAPALQGFFQVQYGESNSNQTVLGTTPAMLALRSWQVEQGVPLDERDVQAAARVAVIGSKLAADHFSNRNPLGQTVRLDGQPFTVIGVLGGSGRTLDGTELGELILVPISAMPMRLQRPGSVHYISVQSHSAAGLAEAQLDVEELLRDRHRITGDKPDDFAVTNLASIAKSGAAIAGGLSIGLGLIGAVSLLVGGIGIMNIMLVSVSERVREIGIRMAIGAKPRDVLWQFLGEAVVLCLLGGLIGLSIAALGAWGVNANTSFAMSLAPKHIMVAIGFASGVGLFFGYYPARRASRLLPIECLRQD</sequence>
<evidence type="ECO:0000313" key="11">
    <source>
        <dbReference type="Proteomes" id="UP000235916"/>
    </source>
</evidence>
<keyword evidence="3 7" id="KW-0812">Transmembrane</keyword>
<proteinExistence type="inferred from homology"/>
<evidence type="ECO:0000256" key="6">
    <source>
        <dbReference type="ARBA" id="ARBA00038076"/>
    </source>
</evidence>
<organism evidence="10 11">
    <name type="scientific">Kinneretia aquatilis</name>
    <dbReference type="NCBI Taxonomy" id="2070761"/>
    <lineage>
        <taxon>Bacteria</taxon>
        <taxon>Pseudomonadati</taxon>
        <taxon>Pseudomonadota</taxon>
        <taxon>Betaproteobacteria</taxon>
        <taxon>Burkholderiales</taxon>
        <taxon>Sphaerotilaceae</taxon>
        <taxon>Roseateles</taxon>
    </lineage>
</organism>
<evidence type="ECO:0000256" key="2">
    <source>
        <dbReference type="ARBA" id="ARBA00022475"/>
    </source>
</evidence>
<comment type="subcellular location">
    <subcellularLocation>
        <location evidence="1">Cell membrane</location>
        <topology evidence="1">Multi-pass membrane protein</topology>
    </subcellularLocation>
</comment>
<feature type="transmembrane region" description="Helical" evidence="7">
    <location>
        <begin position="358"/>
        <end position="377"/>
    </location>
</feature>
<dbReference type="PANTHER" id="PTHR30572">
    <property type="entry name" value="MEMBRANE COMPONENT OF TRANSPORTER-RELATED"/>
    <property type="match status" value="1"/>
</dbReference>
<dbReference type="AlphaFoldDB" id="A0A2N8L258"/>
<keyword evidence="2" id="KW-1003">Cell membrane</keyword>
<keyword evidence="11" id="KW-1185">Reference proteome</keyword>
<dbReference type="PANTHER" id="PTHR30572:SF4">
    <property type="entry name" value="ABC TRANSPORTER PERMEASE YTRF"/>
    <property type="match status" value="1"/>
</dbReference>
<evidence type="ECO:0000259" key="8">
    <source>
        <dbReference type="Pfam" id="PF02687"/>
    </source>
</evidence>
<gene>
    <name evidence="10" type="ORF">C1O66_15450</name>
</gene>
<evidence type="ECO:0000256" key="7">
    <source>
        <dbReference type="SAM" id="Phobius"/>
    </source>
</evidence>
<evidence type="ECO:0000313" key="10">
    <source>
        <dbReference type="EMBL" id="PND39776.1"/>
    </source>
</evidence>
<keyword evidence="5 7" id="KW-0472">Membrane</keyword>
<name>A0A2N8L258_9BURK</name>
<dbReference type="OrthoDB" id="4814201at2"/>
<evidence type="ECO:0000256" key="1">
    <source>
        <dbReference type="ARBA" id="ARBA00004651"/>
    </source>
</evidence>
<dbReference type="InterPro" id="IPR025857">
    <property type="entry name" value="MacB_PCD"/>
</dbReference>
<dbReference type="Pfam" id="PF02687">
    <property type="entry name" value="FtsX"/>
    <property type="match status" value="1"/>
</dbReference>
<accession>A0A2N8L258</accession>
<evidence type="ECO:0000256" key="3">
    <source>
        <dbReference type="ARBA" id="ARBA00022692"/>
    </source>
</evidence>
<feature type="transmembrane region" description="Helical" evidence="7">
    <location>
        <begin position="260"/>
        <end position="293"/>
    </location>
</feature>
<feature type="domain" description="ABC3 transporter permease C-terminal" evidence="8">
    <location>
        <begin position="272"/>
        <end position="383"/>
    </location>
</feature>
<protein>
    <submittedName>
        <fullName evidence="10">MacB protein</fullName>
    </submittedName>
</protein>
<keyword evidence="4 7" id="KW-1133">Transmembrane helix</keyword>
<reference evidence="10 11" key="1">
    <citation type="submission" date="2018-01" db="EMBL/GenBank/DDBJ databases">
        <title>Draft genome sequence of Paucibacter aquatile CR182 isolated from freshwater of the Nakdong River.</title>
        <authorList>
            <person name="Choi A."/>
            <person name="Chung E.J."/>
        </authorList>
    </citation>
    <scope>NUCLEOTIDE SEQUENCE [LARGE SCALE GENOMIC DNA]</scope>
    <source>
        <strain evidence="10 11">CR182</strain>
    </source>
</reference>